<protein>
    <recommendedName>
        <fullName evidence="3">DUF4428 domain-containing protein</fullName>
    </recommendedName>
</protein>
<evidence type="ECO:0000313" key="1">
    <source>
        <dbReference type="EMBL" id="MEQ2362295.1"/>
    </source>
</evidence>
<accession>A0ABV1AX45</accession>
<proteinExistence type="predicted"/>
<dbReference type="EMBL" id="JBBMEO010000012">
    <property type="protein sequence ID" value="MEQ2362295.1"/>
    <property type="molecule type" value="Genomic_DNA"/>
</dbReference>
<evidence type="ECO:0008006" key="3">
    <source>
        <dbReference type="Google" id="ProtNLM"/>
    </source>
</evidence>
<name>A0ABV1AX45_9FIRM</name>
<sequence length="190" mass="20490">MFGKKERCAICGEKLSFTAIQINGGSICPACNRLSTGSPLASVEQVKKAWEENHNRFRNFKPGMVISDFASGFLFIDPEQKMFYLSNSKKTKLEPVVFRFSEINAFKIEQVGQKTITKTKGGIGRAVVGGALFGTAGAIVGAATAKQETKEVGGVPILYVDLSINGMNTTVSISNPPLKAADYLENAMNE</sequence>
<reference evidence="1 2" key="1">
    <citation type="submission" date="2024-03" db="EMBL/GenBank/DDBJ databases">
        <title>Human intestinal bacterial collection.</title>
        <authorList>
            <person name="Pauvert C."/>
            <person name="Hitch T.C.A."/>
            <person name="Clavel T."/>
        </authorList>
    </citation>
    <scope>NUCLEOTIDE SEQUENCE [LARGE SCALE GENOMIC DNA]</scope>
    <source>
        <strain evidence="1 2">CLA-AA-H175</strain>
    </source>
</reference>
<dbReference type="Proteomes" id="UP001457197">
    <property type="component" value="Unassembled WGS sequence"/>
</dbReference>
<organism evidence="1 2">
    <name type="scientific">Faecalibacterium tardum</name>
    <dbReference type="NCBI Taxonomy" id="3133156"/>
    <lineage>
        <taxon>Bacteria</taxon>
        <taxon>Bacillati</taxon>
        <taxon>Bacillota</taxon>
        <taxon>Clostridia</taxon>
        <taxon>Eubacteriales</taxon>
        <taxon>Oscillospiraceae</taxon>
        <taxon>Faecalibacterium</taxon>
    </lineage>
</organism>
<keyword evidence="2" id="KW-1185">Reference proteome</keyword>
<evidence type="ECO:0000313" key="2">
    <source>
        <dbReference type="Proteomes" id="UP001457197"/>
    </source>
</evidence>
<comment type="caution">
    <text evidence="1">The sequence shown here is derived from an EMBL/GenBank/DDBJ whole genome shotgun (WGS) entry which is preliminary data.</text>
</comment>
<dbReference type="RefSeq" id="WP_349136509.1">
    <property type="nucleotide sequence ID" value="NZ_JBBMEO010000012.1"/>
</dbReference>
<gene>
    <name evidence="1" type="ORF">WMO44_09085</name>
</gene>